<evidence type="ECO:0000256" key="4">
    <source>
        <dbReference type="SAM" id="MobiDB-lite"/>
    </source>
</evidence>
<gene>
    <name evidence="6" type="ORF">P153DRAFT_103703</name>
</gene>
<organism evidence="6 7">
    <name type="scientific">Dothidotthia symphoricarpi CBS 119687</name>
    <dbReference type="NCBI Taxonomy" id="1392245"/>
    <lineage>
        <taxon>Eukaryota</taxon>
        <taxon>Fungi</taxon>
        <taxon>Dikarya</taxon>
        <taxon>Ascomycota</taxon>
        <taxon>Pezizomycotina</taxon>
        <taxon>Dothideomycetes</taxon>
        <taxon>Pleosporomycetidae</taxon>
        <taxon>Pleosporales</taxon>
        <taxon>Dothidotthiaceae</taxon>
        <taxon>Dothidotthia</taxon>
    </lineage>
</organism>
<dbReference type="GO" id="GO:0010468">
    <property type="term" value="P:regulation of gene expression"/>
    <property type="evidence" value="ECO:0007669"/>
    <property type="project" value="TreeGrafter"/>
</dbReference>
<feature type="region of interest" description="Disordered" evidence="4">
    <location>
        <begin position="234"/>
        <end position="334"/>
    </location>
</feature>
<dbReference type="EMBL" id="ML977498">
    <property type="protein sequence ID" value="KAF2134041.1"/>
    <property type="molecule type" value="Genomic_DNA"/>
</dbReference>
<dbReference type="InterPro" id="IPR036910">
    <property type="entry name" value="HMG_box_dom_sf"/>
</dbReference>
<feature type="compositionally biased region" description="Basic and acidic residues" evidence="4">
    <location>
        <begin position="254"/>
        <end position="263"/>
    </location>
</feature>
<proteinExistence type="predicted"/>
<feature type="compositionally biased region" description="Low complexity" evidence="4">
    <location>
        <begin position="98"/>
        <end position="107"/>
    </location>
</feature>
<accession>A0A6A6AU12</accession>
<sequence>MNDLKDRLQQLGLSQYFEDLVAEGFDTWATVLDITESDLSHLNIKLGHRRKLQRGIAESRGQSAHRPLPTTLNRVTSAEGSYRSDDDSAENVVKRAESSTVGTTGTSTKRKYRRHPKPDEHAPERPPSAYVIFSNQVRESLKGQDLSFTEIAKVVGEKWQILPVEERESCERQANSAKEKYYAGLAEYKKTSQFAIYQQYLEDFKAKHAGPTKGASPCGLTTVSRSTLVTDIKGKRSKLQTERSTSVRNNSYEQGERALDRRLSSTQPEYFTTGHHRLQPSPPTPGVPSLSKAPSSFSKPSSPIPHSISGFNSPRMDQHYSPAATSPRAMTTQQESVFEVASVHIARDSRARQDVNMPYHSSLYTQPMHQLPPTTSPPHTHALHYQSPVEVTSHSRRQMLESTRLPPLTHEDSTWSSESGHSGYNLPSAGFSGQLPLVDPVKSLRTLPQPMPNMVPVISPLDRLPLATSPPLQHQSRDYRAQGSLAVLIRAGELAARAADEEAMEKNPTP</sequence>
<dbReference type="InterPro" id="IPR013761">
    <property type="entry name" value="SAM/pointed_sf"/>
</dbReference>
<dbReference type="Pfam" id="PF00505">
    <property type="entry name" value="HMG_box"/>
    <property type="match status" value="1"/>
</dbReference>
<evidence type="ECO:0000256" key="2">
    <source>
        <dbReference type="ARBA" id="ARBA00023242"/>
    </source>
</evidence>
<dbReference type="InterPro" id="IPR001660">
    <property type="entry name" value="SAM"/>
</dbReference>
<dbReference type="Proteomes" id="UP000799771">
    <property type="component" value="Unassembled WGS sequence"/>
</dbReference>
<protein>
    <recommendedName>
        <fullName evidence="5">HMG box domain-containing protein</fullName>
    </recommendedName>
</protein>
<evidence type="ECO:0000259" key="5">
    <source>
        <dbReference type="PROSITE" id="PS50118"/>
    </source>
</evidence>
<feature type="compositionally biased region" description="Basic and acidic residues" evidence="4">
    <location>
        <begin position="82"/>
        <end position="97"/>
    </location>
</feature>
<dbReference type="PANTHER" id="PTHR46040">
    <property type="entry name" value="HIGH MOBILITY GROUP PROTEIN 2"/>
    <property type="match status" value="1"/>
</dbReference>
<keyword evidence="1 3" id="KW-0238">DNA-binding</keyword>
<feature type="domain" description="HMG box" evidence="5">
    <location>
        <begin position="123"/>
        <end position="189"/>
    </location>
</feature>
<dbReference type="InterPro" id="IPR051965">
    <property type="entry name" value="ChromReg_NeuronalGeneExpr"/>
</dbReference>
<dbReference type="RefSeq" id="XP_033528428.1">
    <property type="nucleotide sequence ID" value="XM_033661869.1"/>
</dbReference>
<evidence type="ECO:0000313" key="6">
    <source>
        <dbReference type="EMBL" id="KAF2134041.1"/>
    </source>
</evidence>
<evidence type="ECO:0000256" key="3">
    <source>
        <dbReference type="PROSITE-ProRule" id="PRU00267"/>
    </source>
</evidence>
<feature type="compositionally biased region" description="Polar residues" evidence="4">
    <location>
        <begin position="70"/>
        <end position="79"/>
    </location>
</feature>
<dbReference type="GO" id="GO:0003677">
    <property type="term" value="F:DNA binding"/>
    <property type="evidence" value="ECO:0007669"/>
    <property type="project" value="UniProtKB-UniRule"/>
</dbReference>
<dbReference type="AlphaFoldDB" id="A0A6A6AU12"/>
<dbReference type="Pfam" id="PF00536">
    <property type="entry name" value="SAM_1"/>
    <property type="match status" value="1"/>
</dbReference>
<name>A0A6A6AU12_9PLEO</name>
<dbReference type="SUPFAM" id="SSF47769">
    <property type="entry name" value="SAM/Pointed domain"/>
    <property type="match status" value="1"/>
</dbReference>
<dbReference type="OrthoDB" id="1919336at2759"/>
<keyword evidence="2 3" id="KW-0539">Nucleus</keyword>
<dbReference type="PANTHER" id="PTHR46040:SF3">
    <property type="entry name" value="HIGH MOBILITY GROUP PROTEIN 2"/>
    <property type="match status" value="1"/>
</dbReference>
<evidence type="ECO:0000313" key="7">
    <source>
        <dbReference type="Proteomes" id="UP000799771"/>
    </source>
</evidence>
<dbReference type="GO" id="GO:0005634">
    <property type="term" value="C:nucleus"/>
    <property type="evidence" value="ECO:0007669"/>
    <property type="project" value="UniProtKB-UniRule"/>
</dbReference>
<dbReference type="SUPFAM" id="SSF47095">
    <property type="entry name" value="HMG-box"/>
    <property type="match status" value="1"/>
</dbReference>
<feature type="compositionally biased region" description="Low complexity" evidence="4">
    <location>
        <begin position="288"/>
        <end position="309"/>
    </location>
</feature>
<dbReference type="PROSITE" id="PS50118">
    <property type="entry name" value="HMG_BOX_2"/>
    <property type="match status" value="1"/>
</dbReference>
<dbReference type="InterPro" id="IPR009071">
    <property type="entry name" value="HMG_box_dom"/>
</dbReference>
<feature type="compositionally biased region" description="Polar residues" evidence="4">
    <location>
        <begin position="242"/>
        <end position="253"/>
    </location>
</feature>
<dbReference type="Gene3D" id="1.10.150.50">
    <property type="entry name" value="Transcription Factor, Ets-1"/>
    <property type="match status" value="1"/>
</dbReference>
<dbReference type="SMART" id="SM00454">
    <property type="entry name" value="SAM"/>
    <property type="match status" value="1"/>
</dbReference>
<dbReference type="GeneID" id="54402301"/>
<feature type="region of interest" description="Disordered" evidence="4">
    <location>
        <begin position="402"/>
        <end position="421"/>
    </location>
</feature>
<feature type="DNA-binding region" description="HMG box" evidence="3">
    <location>
        <begin position="123"/>
        <end position="189"/>
    </location>
</feature>
<keyword evidence="7" id="KW-1185">Reference proteome</keyword>
<dbReference type="Gene3D" id="1.10.30.10">
    <property type="entry name" value="High mobility group box domain"/>
    <property type="match status" value="1"/>
</dbReference>
<feature type="region of interest" description="Disordered" evidence="4">
    <location>
        <begin position="55"/>
        <end position="129"/>
    </location>
</feature>
<evidence type="ECO:0000256" key="1">
    <source>
        <dbReference type="ARBA" id="ARBA00023125"/>
    </source>
</evidence>
<dbReference type="SMART" id="SM00398">
    <property type="entry name" value="HMG"/>
    <property type="match status" value="1"/>
</dbReference>
<reference evidence="6" key="1">
    <citation type="journal article" date="2020" name="Stud. Mycol.">
        <title>101 Dothideomycetes genomes: a test case for predicting lifestyles and emergence of pathogens.</title>
        <authorList>
            <person name="Haridas S."/>
            <person name="Albert R."/>
            <person name="Binder M."/>
            <person name="Bloem J."/>
            <person name="Labutti K."/>
            <person name="Salamov A."/>
            <person name="Andreopoulos B."/>
            <person name="Baker S."/>
            <person name="Barry K."/>
            <person name="Bills G."/>
            <person name="Bluhm B."/>
            <person name="Cannon C."/>
            <person name="Castanera R."/>
            <person name="Culley D."/>
            <person name="Daum C."/>
            <person name="Ezra D."/>
            <person name="Gonzalez J."/>
            <person name="Henrissat B."/>
            <person name="Kuo A."/>
            <person name="Liang C."/>
            <person name="Lipzen A."/>
            <person name="Lutzoni F."/>
            <person name="Magnuson J."/>
            <person name="Mondo S."/>
            <person name="Nolan M."/>
            <person name="Ohm R."/>
            <person name="Pangilinan J."/>
            <person name="Park H.-J."/>
            <person name="Ramirez L."/>
            <person name="Alfaro M."/>
            <person name="Sun H."/>
            <person name="Tritt A."/>
            <person name="Yoshinaga Y."/>
            <person name="Zwiers L.-H."/>
            <person name="Turgeon B."/>
            <person name="Goodwin S."/>
            <person name="Spatafora J."/>
            <person name="Crous P."/>
            <person name="Grigoriev I."/>
        </authorList>
    </citation>
    <scope>NUCLEOTIDE SEQUENCE</scope>
    <source>
        <strain evidence="6">CBS 119687</strain>
    </source>
</reference>